<dbReference type="InterPro" id="IPR045741">
    <property type="entry name" value="PorV"/>
</dbReference>
<reference evidence="3 4" key="1">
    <citation type="submission" date="2011-09" db="EMBL/GenBank/DDBJ databases">
        <title>The permanent draft genome of Caldithrix abyssi DSM 13497.</title>
        <authorList>
            <consortium name="US DOE Joint Genome Institute (JGI-PGF)"/>
            <person name="Lucas S."/>
            <person name="Han J."/>
            <person name="Lapidus A."/>
            <person name="Bruce D."/>
            <person name="Goodwin L."/>
            <person name="Pitluck S."/>
            <person name="Peters L."/>
            <person name="Kyrpides N."/>
            <person name="Mavromatis K."/>
            <person name="Ivanova N."/>
            <person name="Mikhailova N."/>
            <person name="Chertkov O."/>
            <person name="Detter J.C."/>
            <person name="Tapia R."/>
            <person name="Han C."/>
            <person name="Land M."/>
            <person name="Hauser L."/>
            <person name="Markowitz V."/>
            <person name="Cheng J.-F."/>
            <person name="Hugenholtz P."/>
            <person name="Woyke T."/>
            <person name="Wu D."/>
            <person name="Spring S."/>
            <person name="Brambilla E."/>
            <person name="Klenk H.-P."/>
            <person name="Eisen J.A."/>
        </authorList>
    </citation>
    <scope>NUCLEOTIDE SEQUENCE [LARGE SCALE GENOMIC DNA]</scope>
    <source>
        <strain evidence="3 4">DSM 13497</strain>
    </source>
</reference>
<dbReference type="EMBL" id="CM001402">
    <property type="protein sequence ID" value="EHO41827.1"/>
    <property type="molecule type" value="Genomic_DNA"/>
</dbReference>
<dbReference type="Proteomes" id="UP000183868">
    <property type="component" value="Chromosome"/>
</dbReference>
<dbReference type="STRING" id="880073.Cabys_998"/>
<dbReference type="KEGG" id="caby:Cabys_998"/>
<dbReference type="Pfam" id="PF19572">
    <property type="entry name" value="PorV"/>
    <property type="match status" value="1"/>
</dbReference>
<dbReference type="SUPFAM" id="SSF56935">
    <property type="entry name" value="Porins"/>
    <property type="match status" value="1"/>
</dbReference>
<evidence type="ECO:0000313" key="3">
    <source>
        <dbReference type="EMBL" id="EHO41827.1"/>
    </source>
</evidence>
<reference evidence="2 5" key="2">
    <citation type="submission" date="2016-11" db="EMBL/GenBank/DDBJ databases">
        <title>Genomic analysis of Caldithrix abyssi and proposal of a novel bacterial phylum Caldithrichaeota.</title>
        <authorList>
            <person name="Kublanov I."/>
            <person name="Sigalova O."/>
            <person name="Gavrilov S."/>
            <person name="Lebedinsky A."/>
            <person name="Ivanova N."/>
            <person name="Daum C."/>
            <person name="Reddy T."/>
            <person name="Klenk H.P."/>
            <person name="Goker M."/>
            <person name="Reva O."/>
            <person name="Miroshnichenko M."/>
            <person name="Kyprides N."/>
            <person name="Woyke T."/>
            <person name="Gelfand M."/>
        </authorList>
    </citation>
    <scope>NUCLEOTIDE SEQUENCE [LARGE SCALE GENOMIC DNA]</scope>
    <source>
        <strain evidence="2 5">LF13</strain>
    </source>
</reference>
<organism evidence="3 4">
    <name type="scientific">Caldithrix abyssi DSM 13497</name>
    <dbReference type="NCBI Taxonomy" id="880073"/>
    <lineage>
        <taxon>Bacteria</taxon>
        <taxon>Pseudomonadati</taxon>
        <taxon>Calditrichota</taxon>
        <taxon>Calditrichia</taxon>
        <taxon>Calditrichales</taxon>
        <taxon>Calditrichaceae</taxon>
        <taxon>Caldithrix</taxon>
    </lineage>
</organism>
<name>H1XWI9_CALAY</name>
<dbReference type="eggNOG" id="COG2067">
    <property type="taxonomic scope" value="Bacteria"/>
</dbReference>
<dbReference type="RefSeq" id="WP_006929007.1">
    <property type="nucleotide sequence ID" value="NZ_CM001402.1"/>
</dbReference>
<sequence precursor="true">MKQIKIVLALLMTCALSYGQYSKDVSNVGTTAAPFLEIGVGARAIGMGGAFVATANDVSAMYWNPAGIANLKNIQAIFVHTNWLVDITFDYAGIVFPLYQYGTIGLNLTALNMGEMKVRTIDHPEGTGEFFDARDLALGLAYGIKITNRFALGFNVKYISQTIWKEHAAGFALDIGTLYETPWKGLRIGAALTNFGTDMRMDGNDLLVYYDVDPYQLGNNDRIFAELKTDAWPLPLNFQLGIAYDALMSEQHQLTLEVDALHPIDNTESINLGMEYQLQGKFFLRVGYRNLFLKDSEEGFTLGGGIQLPLMGRIQGGFDYAFADFGRLQDTHRFTILLRF</sequence>
<evidence type="ECO:0000313" key="5">
    <source>
        <dbReference type="Proteomes" id="UP000183868"/>
    </source>
</evidence>
<evidence type="ECO:0000313" key="4">
    <source>
        <dbReference type="Proteomes" id="UP000004671"/>
    </source>
</evidence>
<dbReference type="EMBL" id="CP018099">
    <property type="protein sequence ID" value="APF17749.1"/>
    <property type="molecule type" value="Genomic_DNA"/>
</dbReference>
<dbReference type="PaxDb" id="880073-Calab_2217"/>
<accession>H1XWI9</accession>
<dbReference type="NCBIfam" id="NF033709">
    <property type="entry name" value="PorV_fam"/>
    <property type="match status" value="1"/>
</dbReference>
<keyword evidence="4" id="KW-1185">Reference proteome</keyword>
<dbReference type="Gene3D" id="2.40.160.60">
    <property type="entry name" value="Outer membrane protein transport protein (OMPP1/FadL/TodX)"/>
    <property type="match status" value="1"/>
</dbReference>
<dbReference type="InParanoid" id="H1XWI9"/>
<evidence type="ECO:0000313" key="2">
    <source>
        <dbReference type="EMBL" id="APF17749.1"/>
    </source>
</evidence>
<dbReference type="OrthoDB" id="9808507at2"/>
<dbReference type="HOGENOM" id="CLU_067062_0_0_0"/>
<dbReference type="Proteomes" id="UP000004671">
    <property type="component" value="Chromosome"/>
</dbReference>
<proteinExistence type="predicted"/>
<gene>
    <name evidence="2" type="ORF">Cabys_998</name>
    <name evidence="3" type="ORF">Calab_2217</name>
</gene>
<evidence type="ECO:0000259" key="1">
    <source>
        <dbReference type="Pfam" id="PF19572"/>
    </source>
</evidence>
<protein>
    <submittedName>
        <fullName evidence="2">Uncharacterized protein family (UPF0164)</fullName>
    </submittedName>
</protein>
<dbReference type="AlphaFoldDB" id="H1XWI9"/>
<feature type="domain" description="Type IX secretion system protein PorV" evidence="1">
    <location>
        <begin position="26"/>
        <end position="179"/>
    </location>
</feature>